<dbReference type="AlphaFoldDB" id="A0A1H6G1W2"/>
<dbReference type="InterPro" id="IPR011032">
    <property type="entry name" value="GroES-like_sf"/>
</dbReference>
<dbReference type="InterPro" id="IPR050129">
    <property type="entry name" value="Zn_alcohol_dh"/>
</dbReference>
<sequence length="361" mass="38123">MRAAVLEAYGEHLSIESVAEPELDPHGVIVDVEACGICRSDWHAWQGHGEWADDQVPIGQILGHEPAGRVARVGARVNTLEVGERVAVPFNLGEGSCYQCRNGHGNVCEDGYALGFESSAPGAFAEQIHVPHADFNVVTLPDGVSAEAVAALGCRYVTAFHALAHRADIDAGDWVAVHGCGGLGLAGVQIASALGARVIAVDVREEPLSMASDLGAAETIDASALEDGATDGPASVPAAIEESTAHGAHVSVDALGRAETCRNSLECLRIRGTHVQIGLTTAAERGEVSLPIDDVTRWDVTIVGSRGMPPSRYDELLRMIDASILEPERLVTRRVALEEVSERLAAMTDYETRGVEVVTSF</sequence>
<evidence type="ECO:0000256" key="4">
    <source>
        <dbReference type="RuleBase" id="RU361277"/>
    </source>
</evidence>
<dbReference type="GO" id="GO:0044281">
    <property type="term" value="P:small molecule metabolic process"/>
    <property type="evidence" value="ECO:0007669"/>
    <property type="project" value="UniProtKB-ARBA"/>
</dbReference>
<dbReference type="InterPro" id="IPR002328">
    <property type="entry name" value="ADH_Zn_CS"/>
</dbReference>
<dbReference type="CDD" id="cd08260">
    <property type="entry name" value="Zn_ADH6"/>
    <property type="match status" value="1"/>
</dbReference>
<dbReference type="Proteomes" id="UP000199112">
    <property type="component" value="Unassembled WGS sequence"/>
</dbReference>
<name>A0A1H6G1W2_9EURY</name>
<dbReference type="PROSITE" id="PS00059">
    <property type="entry name" value="ADH_ZINC"/>
    <property type="match status" value="1"/>
</dbReference>
<dbReference type="GO" id="GO:0030554">
    <property type="term" value="F:adenyl nucleotide binding"/>
    <property type="evidence" value="ECO:0007669"/>
    <property type="project" value="UniProtKB-ARBA"/>
</dbReference>
<dbReference type="GO" id="GO:0008270">
    <property type="term" value="F:zinc ion binding"/>
    <property type="evidence" value="ECO:0007669"/>
    <property type="project" value="InterPro"/>
</dbReference>
<proteinExistence type="inferred from homology"/>
<dbReference type="RefSeq" id="WP_090507175.1">
    <property type="nucleotide sequence ID" value="NZ_FNWL01000002.1"/>
</dbReference>
<dbReference type="PANTHER" id="PTHR43401">
    <property type="entry name" value="L-THREONINE 3-DEHYDROGENASE"/>
    <property type="match status" value="1"/>
</dbReference>
<dbReference type="EMBL" id="FNWL01000002">
    <property type="protein sequence ID" value="SEH15984.1"/>
    <property type="molecule type" value="Genomic_DNA"/>
</dbReference>
<evidence type="ECO:0000259" key="5">
    <source>
        <dbReference type="SMART" id="SM00829"/>
    </source>
</evidence>
<organism evidence="6 7">
    <name type="scientific">Natronorubrum sediminis</name>
    <dbReference type="NCBI Taxonomy" id="640943"/>
    <lineage>
        <taxon>Archaea</taxon>
        <taxon>Methanobacteriati</taxon>
        <taxon>Methanobacteriota</taxon>
        <taxon>Stenosarchaea group</taxon>
        <taxon>Halobacteria</taxon>
        <taxon>Halobacteriales</taxon>
        <taxon>Natrialbaceae</taxon>
        <taxon>Natronorubrum</taxon>
    </lineage>
</organism>
<evidence type="ECO:0000256" key="3">
    <source>
        <dbReference type="ARBA" id="ARBA00023002"/>
    </source>
</evidence>
<evidence type="ECO:0000256" key="2">
    <source>
        <dbReference type="ARBA" id="ARBA00022833"/>
    </source>
</evidence>
<dbReference type="GO" id="GO:0016616">
    <property type="term" value="F:oxidoreductase activity, acting on the CH-OH group of donors, NAD or NADP as acceptor"/>
    <property type="evidence" value="ECO:0007669"/>
    <property type="project" value="UniProtKB-ARBA"/>
</dbReference>
<evidence type="ECO:0000313" key="7">
    <source>
        <dbReference type="Proteomes" id="UP000199112"/>
    </source>
</evidence>
<comment type="similarity">
    <text evidence="4">Belongs to the zinc-containing alcohol dehydrogenase family.</text>
</comment>
<dbReference type="PANTHER" id="PTHR43401:SF5">
    <property type="entry name" value="ALCOHOL DEHYDROGENASE-RELATED"/>
    <property type="match status" value="1"/>
</dbReference>
<dbReference type="InterPro" id="IPR036291">
    <property type="entry name" value="NAD(P)-bd_dom_sf"/>
</dbReference>
<dbReference type="OrthoDB" id="73567at2157"/>
<dbReference type="InterPro" id="IPR013149">
    <property type="entry name" value="ADH-like_C"/>
</dbReference>
<evidence type="ECO:0000313" key="6">
    <source>
        <dbReference type="EMBL" id="SEH15984.1"/>
    </source>
</evidence>
<accession>A0A1H6G1W2</accession>
<dbReference type="Pfam" id="PF08240">
    <property type="entry name" value="ADH_N"/>
    <property type="match status" value="1"/>
</dbReference>
<dbReference type="SUPFAM" id="SSF50129">
    <property type="entry name" value="GroES-like"/>
    <property type="match status" value="1"/>
</dbReference>
<reference evidence="7" key="1">
    <citation type="submission" date="2016-10" db="EMBL/GenBank/DDBJ databases">
        <authorList>
            <person name="Varghese N."/>
            <person name="Submissions S."/>
        </authorList>
    </citation>
    <scope>NUCLEOTIDE SEQUENCE [LARGE SCALE GENOMIC DNA]</scope>
    <source>
        <strain evidence="7">CGMCC 1.8981</strain>
    </source>
</reference>
<dbReference type="Gene3D" id="3.90.180.10">
    <property type="entry name" value="Medium-chain alcohol dehydrogenases, catalytic domain"/>
    <property type="match status" value="1"/>
</dbReference>
<keyword evidence="7" id="KW-1185">Reference proteome</keyword>
<dbReference type="GO" id="GO:0043168">
    <property type="term" value="F:anion binding"/>
    <property type="evidence" value="ECO:0007669"/>
    <property type="project" value="UniProtKB-ARBA"/>
</dbReference>
<feature type="domain" description="Enoyl reductase (ER)" evidence="5">
    <location>
        <begin position="10"/>
        <end position="358"/>
    </location>
</feature>
<protein>
    <submittedName>
        <fullName evidence="6">Alcohol dehydrogenase</fullName>
    </submittedName>
</protein>
<keyword evidence="2 4" id="KW-0862">Zinc</keyword>
<evidence type="ECO:0000256" key="1">
    <source>
        <dbReference type="ARBA" id="ARBA00022723"/>
    </source>
</evidence>
<dbReference type="SUPFAM" id="SSF51735">
    <property type="entry name" value="NAD(P)-binding Rossmann-fold domains"/>
    <property type="match status" value="1"/>
</dbReference>
<gene>
    <name evidence="6" type="ORF">SAMN04487967_2353</name>
</gene>
<dbReference type="SMART" id="SM00829">
    <property type="entry name" value="PKS_ER"/>
    <property type="match status" value="1"/>
</dbReference>
<dbReference type="InterPro" id="IPR013154">
    <property type="entry name" value="ADH-like_N"/>
</dbReference>
<dbReference type="Pfam" id="PF00107">
    <property type="entry name" value="ADH_zinc_N"/>
    <property type="match status" value="1"/>
</dbReference>
<keyword evidence="1 4" id="KW-0479">Metal-binding</keyword>
<comment type="cofactor">
    <cofactor evidence="4">
        <name>Zn(2+)</name>
        <dbReference type="ChEBI" id="CHEBI:29105"/>
    </cofactor>
</comment>
<dbReference type="InterPro" id="IPR020843">
    <property type="entry name" value="ER"/>
</dbReference>
<dbReference type="GO" id="GO:0051262">
    <property type="term" value="P:protein tetramerization"/>
    <property type="evidence" value="ECO:0007669"/>
    <property type="project" value="UniProtKB-ARBA"/>
</dbReference>
<keyword evidence="3" id="KW-0560">Oxidoreductase</keyword>